<dbReference type="InterPro" id="IPR029154">
    <property type="entry name" value="HIBADH-like_NADP-bd"/>
</dbReference>
<dbReference type="PANTHER" id="PTHR43060">
    <property type="entry name" value="3-HYDROXYISOBUTYRATE DEHYDROGENASE-LIKE 1, MITOCHONDRIAL-RELATED"/>
    <property type="match status" value="1"/>
</dbReference>
<dbReference type="SUPFAM" id="SSF48179">
    <property type="entry name" value="6-phosphogluconate dehydrogenase C-terminal domain-like"/>
    <property type="match status" value="1"/>
</dbReference>
<name>A0A2G6E0L9_9BACT</name>
<dbReference type="InterPro" id="IPR013328">
    <property type="entry name" value="6PGD_dom2"/>
</dbReference>
<gene>
    <name evidence="2" type="ORF">CSB45_15200</name>
</gene>
<dbReference type="InterPro" id="IPR008927">
    <property type="entry name" value="6-PGluconate_DH-like_C_sf"/>
</dbReference>
<feature type="non-terminal residue" evidence="2">
    <location>
        <position position="1"/>
    </location>
</feature>
<sequence>APRIINQDFSPGFFVKHFIKDMTIAVESAEAMGLDLPGLVLARKLYEQLAAQGGANSGTQALYTLYEAK</sequence>
<dbReference type="Gene3D" id="1.10.1040.10">
    <property type="entry name" value="N-(1-d-carboxylethyl)-l-norvaline Dehydrogenase, domain 2"/>
    <property type="match status" value="1"/>
</dbReference>
<reference evidence="2 3" key="1">
    <citation type="submission" date="2017-10" db="EMBL/GenBank/DDBJ databases">
        <title>Novel microbial diversity and functional potential in the marine mammal oral microbiome.</title>
        <authorList>
            <person name="Dudek N.K."/>
            <person name="Sun C.L."/>
            <person name="Burstein D."/>
            <person name="Kantor R.S."/>
            <person name="Aliaga Goltsman D.S."/>
            <person name="Bik E.M."/>
            <person name="Thomas B.C."/>
            <person name="Banfield J.F."/>
            <person name="Relman D.A."/>
        </authorList>
    </citation>
    <scope>NUCLEOTIDE SEQUENCE [LARGE SCALE GENOMIC DNA]</scope>
    <source>
        <strain evidence="2">DOLZORAL124_49_17</strain>
    </source>
</reference>
<evidence type="ECO:0000313" key="3">
    <source>
        <dbReference type="Proteomes" id="UP000229740"/>
    </source>
</evidence>
<dbReference type="EMBL" id="PDPS01000056">
    <property type="protein sequence ID" value="PID55604.1"/>
    <property type="molecule type" value="Genomic_DNA"/>
</dbReference>
<dbReference type="Proteomes" id="UP000229740">
    <property type="component" value="Unassembled WGS sequence"/>
</dbReference>
<accession>A0A2G6E0L9</accession>
<dbReference type="GO" id="GO:0051287">
    <property type="term" value="F:NAD binding"/>
    <property type="evidence" value="ECO:0007669"/>
    <property type="project" value="InterPro"/>
</dbReference>
<dbReference type="AlphaFoldDB" id="A0A2G6E0L9"/>
<dbReference type="PANTHER" id="PTHR43060:SF15">
    <property type="entry name" value="3-HYDROXYISOBUTYRATE DEHYDROGENASE-LIKE 1, MITOCHONDRIAL-RELATED"/>
    <property type="match status" value="1"/>
</dbReference>
<proteinExistence type="predicted"/>
<dbReference type="Pfam" id="PF14833">
    <property type="entry name" value="NAD_binding_11"/>
    <property type="match status" value="1"/>
</dbReference>
<organism evidence="2 3">
    <name type="scientific">candidate division KSB3 bacterium</name>
    <dbReference type="NCBI Taxonomy" id="2044937"/>
    <lineage>
        <taxon>Bacteria</taxon>
        <taxon>candidate division KSB3</taxon>
    </lineage>
</organism>
<protein>
    <submittedName>
        <fullName evidence="2">Oxidoreductase</fullName>
    </submittedName>
</protein>
<evidence type="ECO:0000259" key="1">
    <source>
        <dbReference type="Pfam" id="PF14833"/>
    </source>
</evidence>
<evidence type="ECO:0000313" key="2">
    <source>
        <dbReference type="EMBL" id="PID55604.1"/>
    </source>
</evidence>
<comment type="caution">
    <text evidence="2">The sequence shown here is derived from an EMBL/GenBank/DDBJ whole genome shotgun (WGS) entry which is preliminary data.</text>
</comment>
<feature type="domain" description="3-hydroxyisobutyrate dehydrogenase-like NAD-binding" evidence="1">
    <location>
        <begin position="3"/>
        <end position="66"/>
    </location>
</feature>